<dbReference type="AlphaFoldDB" id="R4YSM3"/>
<dbReference type="EMBL" id="FO203512">
    <property type="protein sequence ID" value="CCK76308.1"/>
    <property type="molecule type" value="Genomic_DNA"/>
</dbReference>
<sequence length="79" mass="9248">MSNQQDSNVIHIDFQDRKALKKSDGTKTFSQLIGHVIAPVEEGPEEWPEDLTPKERREQLKRDLDFLRQMNDIPPAKKY</sequence>
<keyword evidence="2" id="KW-1185">Reference proteome</keyword>
<dbReference type="KEGG" id="oai:OLEAN_C21320"/>
<dbReference type="Proteomes" id="UP000032749">
    <property type="component" value="Chromosome"/>
</dbReference>
<protein>
    <submittedName>
        <fullName evidence="1">Uncharacterized protein</fullName>
    </submittedName>
</protein>
<evidence type="ECO:0000313" key="2">
    <source>
        <dbReference type="Proteomes" id="UP000032749"/>
    </source>
</evidence>
<organism evidence="1 2">
    <name type="scientific">Oleispira antarctica RB-8</name>
    <dbReference type="NCBI Taxonomy" id="698738"/>
    <lineage>
        <taxon>Bacteria</taxon>
        <taxon>Pseudomonadati</taxon>
        <taxon>Pseudomonadota</taxon>
        <taxon>Gammaproteobacteria</taxon>
        <taxon>Oceanospirillales</taxon>
        <taxon>Oceanospirillaceae</taxon>
        <taxon>Oleispira</taxon>
    </lineage>
</organism>
<accession>R4YSM3</accession>
<name>R4YSM3_OLEAN</name>
<gene>
    <name evidence="1" type="ORF">OLEAN_C21320</name>
</gene>
<dbReference type="HOGENOM" id="CLU_2602565_0_0_6"/>
<reference evidence="1 2" key="1">
    <citation type="journal article" date="2013" name="Nat. Commun.">
        <title>Genome sequence and functional genomic analysis of the oil-degrading bacterium Oleispira antarctica.</title>
        <authorList>
            <person name="Kube M."/>
            <person name="Chernikova T.N."/>
            <person name="Al-Ramahi Y."/>
            <person name="Beloqui A."/>
            <person name="Lopez-Cortez N."/>
            <person name="Guazzaroni M.E."/>
            <person name="Heipieper H.J."/>
            <person name="Klages S."/>
            <person name="Kotsyurbenko O.R."/>
            <person name="Langer I."/>
            <person name="Nechitaylo T.Y."/>
            <person name="Lunsdorf H."/>
            <person name="Fernandez M."/>
            <person name="Juarez S."/>
            <person name="Ciordia S."/>
            <person name="Singer A."/>
            <person name="Kagan O."/>
            <person name="Egorova O."/>
            <person name="Petit P.A."/>
            <person name="Stogios P."/>
            <person name="Kim Y."/>
            <person name="Tchigvintsev A."/>
            <person name="Flick R."/>
            <person name="Denaro R."/>
            <person name="Genovese M."/>
            <person name="Albar J.P."/>
            <person name="Reva O.N."/>
            <person name="Martinez-Gomariz M."/>
            <person name="Tran H."/>
            <person name="Ferrer M."/>
            <person name="Savchenko A."/>
            <person name="Yakunin A.F."/>
            <person name="Yakimov M.M."/>
            <person name="Golyshina O.V."/>
            <person name="Reinhardt R."/>
            <person name="Golyshin P.N."/>
        </authorList>
    </citation>
    <scope>NUCLEOTIDE SEQUENCE [LARGE SCALE GENOMIC DNA]</scope>
</reference>
<proteinExistence type="predicted"/>
<evidence type="ECO:0000313" key="1">
    <source>
        <dbReference type="EMBL" id="CCK76308.1"/>
    </source>
</evidence>